<organism evidence="2 3">
    <name type="scientific">Agromyces humatus</name>
    <dbReference type="NCBI Taxonomy" id="279573"/>
    <lineage>
        <taxon>Bacteria</taxon>
        <taxon>Bacillati</taxon>
        <taxon>Actinomycetota</taxon>
        <taxon>Actinomycetes</taxon>
        <taxon>Micrococcales</taxon>
        <taxon>Microbacteriaceae</taxon>
        <taxon>Agromyces</taxon>
    </lineage>
</organism>
<comment type="caution">
    <text evidence="2">The sequence shown here is derived from an EMBL/GenBank/DDBJ whole genome shotgun (WGS) entry which is preliminary data.</text>
</comment>
<dbReference type="Proteomes" id="UP001500506">
    <property type="component" value="Unassembled WGS sequence"/>
</dbReference>
<evidence type="ECO:0000256" key="1">
    <source>
        <dbReference type="SAM" id="MobiDB-lite"/>
    </source>
</evidence>
<gene>
    <name evidence="2" type="ORF">GCM10009747_23830</name>
</gene>
<reference evidence="3" key="1">
    <citation type="journal article" date="2019" name="Int. J. Syst. Evol. Microbiol.">
        <title>The Global Catalogue of Microorganisms (GCM) 10K type strain sequencing project: providing services to taxonomists for standard genome sequencing and annotation.</title>
        <authorList>
            <consortium name="The Broad Institute Genomics Platform"/>
            <consortium name="The Broad Institute Genome Sequencing Center for Infectious Disease"/>
            <person name="Wu L."/>
            <person name="Ma J."/>
        </authorList>
    </citation>
    <scope>NUCLEOTIDE SEQUENCE [LARGE SCALE GENOMIC DNA]</scope>
    <source>
        <strain evidence="3">JCM 14319</strain>
    </source>
</reference>
<feature type="compositionally biased region" description="Pro residues" evidence="1">
    <location>
        <begin position="99"/>
        <end position="109"/>
    </location>
</feature>
<dbReference type="InterPro" id="IPR003615">
    <property type="entry name" value="HNH_nuc"/>
</dbReference>
<evidence type="ECO:0008006" key="4">
    <source>
        <dbReference type="Google" id="ProtNLM"/>
    </source>
</evidence>
<accession>A0ABP4WV21</accession>
<name>A0ABP4WV21_9MICO</name>
<sequence>MLDVDRQSYRPPADLARWLEVRDGTCRFPGCNRAARRSDIDHTIDWNDDGCTAHDNLAHVCAAHHHLKHETAWSVRHLGNGTLEWTSPAGHTSLTDPANPIPDPIPDSIPIPDVAPISGLAPSPESPHQGDVLRPPF</sequence>
<feature type="compositionally biased region" description="Polar residues" evidence="1">
    <location>
        <begin position="84"/>
        <end position="95"/>
    </location>
</feature>
<dbReference type="EMBL" id="BAAANH010000005">
    <property type="protein sequence ID" value="GAA1763525.1"/>
    <property type="molecule type" value="Genomic_DNA"/>
</dbReference>
<protein>
    <recommendedName>
        <fullName evidence="4">HNH nuclease domain-containing protein</fullName>
    </recommendedName>
</protein>
<evidence type="ECO:0000313" key="3">
    <source>
        <dbReference type="Proteomes" id="UP001500506"/>
    </source>
</evidence>
<evidence type="ECO:0000313" key="2">
    <source>
        <dbReference type="EMBL" id="GAA1763525.1"/>
    </source>
</evidence>
<proteinExistence type="predicted"/>
<keyword evidence="3" id="KW-1185">Reference proteome</keyword>
<dbReference type="CDD" id="cd00085">
    <property type="entry name" value="HNHc"/>
    <property type="match status" value="1"/>
</dbReference>
<feature type="region of interest" description="Disordered" evidence="1">
    <location>
        <begin position="84"/>
        <end position="137"/>
    </location>
</feature>
<dbReference type="RefSeq" id="WP_232499910.1">
    <property type="nucleotide sequence ID" value="NZ_BAAANH010000005.1"/>
</dbReference>